<feature type="domain" description="Protein zer-1 homolog-like C-terminal" evidence="2">
    <location>
        <begin position="359"/>
        <end position="429"/>
    </location>
</feature>
<name>A0A3S5B4M2_9PLAT</name>
<dbReference type="InterPro" id="IPR056845">
    <property type="entry name" value="LRR_Zer-1"/>
</dbReference>
<proteinExistence type="predicted"/>
<evidence type="ECO:0000313" key="4">
    <source>
        <dbReference type="EMBL" id="VEL33476.1"/>
    </source>
</evidence>
<dbReference type="OrthoDB" id="5783533at2759"/>
<evidence type="ECO:0000313" key="5">
    <source>
        <dbReference type="Proteomes" id="UP000784294"/>
    </source>
</evidence>
<protein>
    <submittedName>
        <fullName evidence="4">Uncharacterized protein</fullName>
    </submittedName>
</protein>
<keyword evidence="5" id="KW-1185">Reference proteome</keyword>
<keyword evidence="1" id="KW-0833">Ubl conjugation pathway</keyword>
<evidence type="ECO:0000256" key="1">
    <source>
        <dbReference type="ARBA" id="ARBA00022786"/>
    </source>
</evidence>
<evidence type="ECO:0000259" key="2">
    <source>
        <dbReference type="Pfam" id="PF22964"/>
    </source>
</evidence>
<dbReference type="Gene3D" id="3.80.10.10">
    <property type="entry name" value="Ribonuclease Inhibitor"/>
    <property type="match status" value="1"/>
</dbReference>
<dbReference type="Pfam" id="PF22964">
    <property type="entry name" value="ZER1-like_2nd"/>
    <property type="match status" value="1"/>
</dbReference>
<dbReference type="PANTHER" id="PTHR12904:SF22">
    <property type="entry name" value="ZYG-11 FAMILY MEMBER B, CELL CYCLE REGULATOR"/>
    <property type="match status" value="1"/>
</dbReference>
<sequence length="473" mass="53889">MEDICVRWVCKNILFITEKVTCSEPKRRWRIKDFWISARPAQKILLQLCKRNILDDEMLHLFTPEYVDLISPSIKEANIGHYALRILRDFRLLNLSATNLERVNLNTIIGCLGEWTVRNLKSLNISGTSVLCETNLPIVVPLGRFKSLHILNVSRTEFTTQCLQIVVNDLPNLRHLNVSRTRVVDISALVLIADRLTGLIMHRLDLSEPQHVDNLLSNIIKLHELRHLDASDKPRGLYNRQPAVDRLCSGICLPYLTHIDLSGNQFGLRLEDVMSLMYAGFASWNQNQERVLNGIYQLSLQHPDITMLGDRGDALLLATLTRNKDRAVYLQNAFHSIFEATNTVGSVKSDLLAAVIRVMRLHLRRAEMILAGTAVIYNLTRGEQSNHLAPNLLNRAVRITLAAMEKFPSHRQLQKNCFLTLCNDIVLHRAVGIFIPAFLRNCLKSFLKIFPSTSIGNCYSYNIHHILASYVFS</sequence>
<dbReference type="PANTHER" id="PTHR12904">
    <property type="match status" value="1"/>
</dbReference>
<dbReference type="EMBL" id="CAAALY010245847">
    <property type="protein sequence ID" value="VEL33476.1"/>
    <property type="molecule type" value="Genomic_DNA"/>
</dbReference>
<dbReference type="SUPFAM" id="SSF52047">
    <property type="entry name" value="RNI-like"/>
    <property type="match status" value="1"/>
</dbReference>
<dbReference type="GO" id="GO:0031462">
    <property type="term" value="C:Cul2-RING ubiquitin ligase complex"/>
    <property type="evidence" value="ECO:0007669"/>
    <property type="project" value="TreeGrafter"/>
</dbReference>
<organism evidence="4 5">
    <name type="scientific">Protopolystoma xenopodis</name>
    <dbReference type="NCBI Taxonomy" id="117903"/>
    <lineage>
        <taxon>Eukaryota</taxon>
        <taxon>Metazoa</taxon>
        <taxon>Spiralia</taxon>
        <taxon>Lophotrochozoa</taxon>
        <taxon>Platyhelminthes</taxon>
        <taxon>Monogenea</taxon>
        <taxon>Polyopisthocotylea</taxon>
        <taxon>Polystomatidea</taxon>
        <taxon>Polystomatidae</taxon>
        <taxon>Protopolystoma</taxon>
    </lineage>
</organism>
<dbReference type="Pfam" id="PF25013">
    <property type="entry name" value="LRR_Zer-1"/>
    <property type="match status" value="1"/>
</dbReference>
<dbReference type="AlphaFoldDB" id="A0A3S5B4M2"/>
<evidence type="ECO:0000259" key="3">
    <source>
        <dbReference type="Pfam" id="PF25013"/>
    </source>
</evidence>
<dbReference type="Proteomes" id="UP000784294">
    <property type="component" value="Unassembled WGS sequence"/>
</dbReference>
<dbReference type="InterPro" id="IPR055142">
    <property type="entry name" value="ZER1-like_C"/>
</dbReference>
<comment type="caution">
    <text evidence="4">The sequence shown here is derived from an EMBL/GenBank/DDBJ whole genome shotgun (WGS) entry which is preliminary data.</text>
</comment>
<dbReference type="InterPro" id="IPR032675">
    <property type="entry name" value="LRR_dom_sf"/>
</dbReference>
<feature type="domain" description="Zer-1-like leucine-rich repeats region" evidence="3">
    <location>
        <begin position="166"/>
        <end position="265"/>
    </location>
</feature>
<reference evidence="4" key="1">
    <citation type="submission" date="2018-11" db="EMBL/GenBank/DDBJ databases">
        <authorList>
            <consortium name="Pathogen Informatics"/>
        </authorList>
    </citation>
    <scope>NUCLEOTIDE SEQUENCE</scope>
</reference>
<dbReference type="InterPro" id="IPR051341">
    <property type="entry name" value="Zyg-11_UBL_adapter"/>
</dbReference>
<gene>
    <name evidence="4" type="ORF">PXEA_LOCUS26916</name>
</gene>
<accession>A0A3S5B4M2</accession>